<feature type="region of interest" description="Disordered" evidence="1">
    <location>
        <begin position="1"/>
        <end position="50"/>
    </location>
</feature>
<accession>A0A0F9AX52</accession>
<evidence type="ECO:0000313" key="2">
    <source>
        <dbReference type="EMBL" id="KKL14179.1"/>
    </source>
</evidence>
<gene>
    <name evidence="2" type="ORF">LCGC14_2518350</name>
</gene>
<reference evidence="2" key="1">
    <citation type="journal article" date="2015" name="Nature">
        <title>Complex archaea that bridge the gap between prokaryotes and eukaryotes.</title>
        <authorList>
            <person name="Spang A."/>
            <person name="Saw J.H."/>
            <person name="Jorgensen S.L."/>
            <person name="Zaremba-Niedzwiedzka K."/>
            <person name="Martijn J."/>
            <person name="Lind A.E."/>
            <person name="van Eijk R."/>
            <person name="Schleper C."/>
            <person name="Guy L."/>
            <person name="Ettema T.J."/>
        </authorList>
    </citation>
    <scope>NUCLEOTIDE SEQUENCE</scope>
</reference>
<feature type="region of interest" description="Disordered" evidence="1">
    <location>
        <begin position="234"/>
        <end position="253"/>
    </location>
</feature>
<proteinExistence type="predicted"/>
<comment type="caution">
    <text evidence="2">The sequence shown here is derived from an EMBL/GenBank/DDBJ whole genome shotgun (WGS) entry which is preliminary data.</text>
</comment>
<name>A0A0F9AX52_9ZZZZ</name>
<protein>
    <submittedName>
        <fullName evidence="2">Uncharacterized protein</fullName>
    </submittedName>
</protein>
<dbReference type="EMBL" id="LAZR01040561">
    <property type="protein sequence ID" value="KKL14179.1"/>
    <property type="molecule type" value="Genomic_DNA"/>
</dbReference>
<sequence>MPFKDIALGGKRKEEESLRRVKRLDTRLRAQAKGTQRKQSGSAPPSPTVFQTTTAIPEGLEFRFNLVDHAAVKGYNIFRNSIDDSKTAEQIAFLEQDPNPTGKFRSFQDVVGGGVTRFYWVEPVNEGGTGAVRVSMQGGTAPTAGSGSAITSLGGETGSIQTFATGTRRSGSVCQTKAVAASKSGAESGAGDIRSSAAAMRSIGSSITAGLPRPHHRSNLLRAVFRRALSLHGARGKSRFRRGRRPRRRGSPA</sequence>
<dbReference type="AlphaFoldDB" id="A0A0F9AX52"/>
<evidence type="ECO:0000256" key="1">
    <source>
        <dbReference type="SAM" id="MobiDB-lite"/>
    </source>
</evidence>
<feature type="compositionally biased region" description="Polar residues" evidence="1">
    <location>
        <begin position="33"/>
        <end position="50"/>
    </location>
</feature>
<organism evidence="2">
    <name type="scientific">marine sediment metagenome</name>
    <dbReference type="NCBI Taxonomy" id="412755"/>
    <lineage>
        <taxon>unclassified sequences</taxon>
        <taxon>metagenomes</taxon>
        <taxon>ecological metagenomes</taxon>
    </lineage>
</organism>
<feature type="compositionally biased region" description="Basic and acidic residues" evidence="1">
    <location>
        <begin position="11"/>
        <end position="28"/>
    </location>
</feature>